<dbReference type="Pfam" id="PF15813">
    <property type="entry name" value="DUF4708"/>
    <property type="match status" value="1"/>
</dbReference>
<feature type="region of interest" description="Disordered" evidence="1">
    <location>
        <begin position="433"/>
        <end position="473"/>
    </location>
</feature>
<evidence type="ECO:0000259" key="2">
    <source>
        <dbReference type="Pfam" id="PF15813"/>
    </source>
</evidence>
<dbReference type="OrthoDB" id="6285995at2759"/>
<accession>A0A8C9S426</accession>
<organism evidence="3 4">
    <name type="scientific">Scleropages formosus</name>
    <name type="common">Asian bonytongue</name>
    <name type="synonym">Osteoglossum formosum</name>
    <dbReference type="NCBI Taxonomy" id="113540"/>
    <lineage>
        <taxon>Eukaryota</taxon>
        <taxon>Metazoa</taxon>
        <taxon>Chordata</taxon>
        <taxon>Craniata</taxon>
        <taxon>Vertebrata</taxon>
        <taxon>Euteleostomi</taxon>
        <taxon>Actinopterygii</taxon>
        <taxon>Neopterygii</taxon>
        <taxon>Teleostei</taxon>
        <taxon>Osteoglossocephala</taxon>
        <taxon>Osteoglossomorpha</taxon>
        <taxon>Osteoglossiformes</taxon>
        <taxon>Osteoglossidae</taxon>
        <taxon>Scleropages</taxon>
    </lineage>
</organism>
<dbReference type="Proteomes" id="UP000694397">
    <property type="component" value="Chromosome 5"/>
</dbReference>
<dbReference type="Ensembl" id="ENSSFOT00015032429.2">
    <property type="protein sequence ID" value="ENSSFOP00015032071.2"/>
    <property type="gene ID" value="ENSSFOG00015020533.2"/>
</dbReference>
<feature type="domain" description="DUF4708" evidence="2">
    <location>
        <begin position="8"/>
        <end position="279"/>
    </location>
</feature>
<dbReference type="RefSeq" id="XP_018621235.2">
    <property type="nucleotide sequence ID" value="XM_018765719.2"/>
</dbReference>
<gene>
    <name evidence="3" type="primary">c5h18orf63</name>
</gene>
<dbReference type="AlphaFoldDB" id="A0A8C9S426"/>
<evidence type="ECO:0000313" key="3">
    <source>
        <dbReference type="Ensembl" id="ENSSFOP00015032071.2"/>
    </source>
</evidence>
<proteinExistence type="predicted"/>
<protein>
    <recommendedName>
        <fullName evidence="2">DUF4708 domain-containing protein</fullName>
    </recommendedName>
</protein>
<reference evidence="3" key="2">
    <citation type="submission" date="2025-08" db="UniProtKB">
        <authorList>
            <consortium name="Ensembl"/>
        </authorList>
    </citation>
    <scope>IDENTIFICATION</scope>
</reference>
<reference evidence="3" key="3">
    <citation type="submission" date="2025-09" db="UniProtKB">
        <authorList>
            <consortium name="Ensembl"/>
        </authorList>
    </citation>
    <scope>IDENTIFICATION</scope>
</reference>
<feature type="region of interest" description="Disordered" evidence="1">
    <location>
        <begin position="379"/>
        <end position="402"/>
    </location>
</feature>
<dbReference type="InterPro" id="IPR031643">
    <property type="entry name" value="DUF4708"/>
</dbReference>
<dbReference type="CTD" id="120940819"/>
<sequence>MRGERKPSLYFLTLPDLRKLCRISSNPRCDHSSRGARNKQLKTCRELILKFPDVVASPVLESSEIIVVMSVDFFKTGVIQAYMQRHDIQTGALQQVLPGHLQTCLSYTITTRLAPNWNLAGQFLIAGEGFLTHSGKQNAIVMELSAWEGQLCVSLEGRTVRLPPPTLEEFDVAPNVTRNFATSKDAVIQGFSIPNNWCYVLPSMKQGQIMRISHQPPPDCPFQSYVEMRQHWKCLYGYELPHVAEKEVVYCSVRFQMVGVRLFTYPLSCIRTQPIQLFPRTDQQGALSSFLLDLKNKLQNVCGFPAQVSTKPCYYTAGLITSGSQDFSTRPLNLTSMNSDRSVLMQLPKSCPQVSSLVSLPLSPSTSWYRDHQGRGMDREHQTASTAAHAGVTKNVRPSSTAPAAVSTLSQPVQMHSLQSRTLEVFVSKALTQQTGSREHRSEVTLVSSSMLKETDLVPSPAPDPASLSSRRLETHRGRRQSCQLLMPQCLPPSHPTEECPPPWEELAGERYKSRLKRLKPSIREEDVKNYARSSQLSKVPVAVLRTWLNTRGVALRSKDTKQQLITKVLRCLSEP</sequence>
<dbReference type="GeneID" id="108942389"/>
<dbReference type="PANTHER" id="PTHR28495:SF1">
    <property type="entry name" value="GENE, 17266-RELATED"/>
    <property type="match status" value="1"/>
</dbReference>
<name>A0A8C9S426_SCLFO</name>
<dbReference type="GeneTree" id="ENSGT00390000007627"/>
<dbReference type="PANTHER" id="PTHR28495">
    <property type="entry name" value="HYPOTHETICAL PROTEIN LOC100359752"/>
    <property type="match status" value="1"/>
</dbReference>
<keyword evidence="4" id="KW-1185">Reference proteome</keyword>
<evidence type="ECO:0000256" key="1">
    <source>
        <dbReference type="SAM" id="MobiDB-lite"/>
    </source>
</evidence>
<reference evidence="3 4" key="1">
    <citation type="submission" date="2019-04" db="EMBL/GenBank/DDBJ databases">
        <authorList>
            <consortium name="Wellcome Sanger Institute Data Sharing"/>
        </authorList>
    </citation>
    <scope>NUCLEOTIDE SEQUENCE [LARGE SCALE GENOMIC DNA]</scope>
</reference>
<evidence type="ECO:0000313" key="4">
    <source>
        <dbReference type="Proteomes" id="UP000694397"/>
    </source>
</evidence>